<evidence type="ECO:0000313" key="4">
    <source>
        <dbReference type="Proteomes" id="UP001500851"/>
    </source>
</evidence>
<dbReference type="EMBL" id="BAAAOB010000002">
    <property type="protein sequence ID" value="GAA1793654.1"/>
    <property type="molecule type" value="Genomic_DNA"/>
</dbReference>
<keyword evidence="2" id="KW-1133">Transmembrane helix</keyword>
<protein>
    <recommendedName>
        <fullName evidence="5">Multisubunit sodium/proton antiporter MrpF subunit</fullName>
    </recommendedName>
</protein>
<feature type="region of interest" description="Disordered" evidence="1">
    <location>
        <begin position="79"/>
        <end position="108"/>
    </location>
</feature>
<keyword evidence="2" id="KW-0472">Membrane</keyword>
<sequence>MIGGGTALTITLIAALIRAIIGPTVLDRMIASDVFLTTVVLGLGGDMVIRQHTDSITLMTAIAATAVFGTITVARHVHRTDGPESVGPITQPGEPGPEDAAHATEEAR</sequence>
<evidence type="ECO:0000256" key="2">
    <source>
        <dbReference type="SAM" id="Phobius"/>
    </source>
</evidence>
<accession>A0ABP4XZ04</accession>
<proteinExistence type="predicted"/>
<evidence type="ECO:0008006" key="5">
    <source>
        <dbReference type="Google" id="ProtNLM"/>
    </source>
</evidence>
<dbReference type="Proteomes" id="UP001500851">
    <property type="component" value="Unassembled WGS sequence"/>
</dbReference>
<evidence type="ECO:0000313" key="3">
    <source>
        <dbReference type="EMBL" id="GAA1793654.1"/>
    </source>
</evidence>
<gene>
    <name evidence="3" type="ORF">GCM10009768_23220</name>
</gene>
<keyword evidence="2" id="KW-0812">Transmembrane</keyword>
<organism evidence="3 4">
    <name type="scientific">Leucobacter iarius</name>
    <dbReference type="NCBI Taxonomy" id="333963"/>
    <lineage>
        <taxon>Bacteria</taxon>
        <taxon>Bacillati</taxon>
        <taxon>Actinomycetota</taxon>
        <taxon>Actinomycetes</taxon>
        <taxon>Micrococcales</taxon>
        <taxon>Microbacteriaceae</taxon>
        <taxon>Leucobacter</taxon>
    </lineage>
</organism>
<keyword evidence="4" id="KW-1185">Reference proteome</keyword>
<reference evidence="4" key="1">
    <citation type="journal article" date="2019" name="Int. J. Syst. Evol. Microbiol.">
        <title>The Global Catalogue of Microorganisms (GCM) 10K type strain sequencing project: providing services to taxonomists for standard genome sequencing and annotation.</title>
        <authorList>
            <consortium name="The Broad Institute Genomics Platform"/>
            <consortium name="The Broad Institute Genome Sequencing Center for Infectious Disease"/>
            <person name="Wu L."/>
            <person name="Ma J."/>
        </authorList>
    </citation>
    <scope>NUCLEOTIDE SEQUENCE [LARGE SCALE GENOMIC DNA]</scope>
    <source>
        <strain evidence="4">JCM 14736</strain>
    </source>
</reference>
<name>A0ABP4XZ04_9MICO</name>
<comment type="caution">
    <text evidence="3">The sequence shown here is derived from an EMBL/GenBank/DDBJ whole genome shotgun (WGS) entry which is preliminary data.</text>
</comment>
<feature type="compositionally biased region" description="Basic and acidic residues" evidence="1">
    <location>
        <begin position="99"/>
        <end position="108"/>
    </location>
</feature>
<evidence type="ECO:0000256" key="1">
    <source>
        <dbReference type="SAM" id="MobiDB-lite"/>
    </source>
</evidence>
<feature type="transmembrane region" description="Helical" evidence="2">
    <location>
        <begin position="56"/>
        <end position="74"/>
    </location>
</feature>